<evidence type="ECO:0000313" key="2">
    <source>
        <dbReference type="EMBL" id="KIM36764.1"/>
    </source>
</evidence>
<reference evidence="2 3" key="1">
    <citation type="submission" date="2014-04" db="EMBL/GenBank/DDBJ databases">
        <authorList>
            <consortium name="DOE Joint Genome Institute"/>
            <person name="Kuo A."/>
            <person name="Gay G."/>
            <person name="Dore J."/>
            <person name="Kohler A."/>
            <person name="Nagy L.G."/>
            <person name="Floudas D."/>
            <person name="Copeland A."/>
            <person name="Barry K.W."/>
            <person name="Cichocki N."/>
            <person name="Veneault-Fourrey C."/>
            <person name="LaButti K."/>
            <person name="Lindquist E.A."/>
            <person name="Lipzen A."/>
            <person name="Lundell T."/>
            <person name="Morin E."/>
            <person name="Murat C."/>
            <person name="Sun H."/>
            <person name="Tunlid A."/>
            <person name="Henrissat B."/>
            <person name="Grigoriev I.V."/>
            <person name="Hibbett D.S."/>
            <person name="Martin F."/>
            <person name="Nordberg H.P."/>
            <person name="Cantor M.N."/>
            <person name="Hua S.X."/>
        </authorList>
    </citation>
    <scope>NUCLEOTIDE SEQUENCE [LARGE SCALE GENOMIC DNA]</scope>
    <source>
        <strain evidence="3">h7</strain>
    </source>
</reference>
<name>A0A0C3BXH5_HEBCY</name>
<dbReference type="EMBL" id="KN831802">
    <property type="protein sequence ID" value="KIM36764.1"/>
    <property type="molecule type" value="Genomic_DNA"/>
</dbReference>
<dbReference type="AlphaFoldDB" id="A0A0C3BXH5"/>
<accession>A0A0C3BXH5</accession>
<proteinExistence type="predicted"/>
<evidence type="ECO:0000256" key="1">
    <source>
        <dbReference type="SAM" id="MobiDB-lite"/>
    </source>
</evidence>
<gene>
    <name evidence="2" type="ORF">M413DRAFT_283715</name>
</gene>
<dbReference type="OrthoDB" id="2793621at2759"/>
<sequence>MNRQSTSPRPQIVPLSKSDDGDTVLAATVSLSAILDPTTLEFGFDPSCFEGLDDLLVYSPMDAFSEFCWADAVHGDDSDHASSPTPFPLKGAGRTQSVRSPLVKFPSSEESDTDSDESSMFMEDDMIHSPIIGKDVKAVGEFTSYNTLESLHYNDEATSFMAFEQYFPVSNAKEAVGCFPVPVSPRPSVPKRIAAFCAQLPASLTLMRSPPSP</sequence>
<dbReference type="STRING" id="686832.A0A0C3BXH5"/>
<organism evidence="2 3">
    <name type="scientific">Hebeloma cylindrosporum</name>
    <dbReference type="NCBI Taxonomy" id="76867"/>
    <lineage>
        <taxon>Eukaryota</taxon>
        <taxon>Fungi</taxon>
        <taxon>Dikarya</taxon>
        <taxon>Basidiomycota</taxon>
        <taxon>Agaricomycotina</taxon>
        <taxon>Agaricomycetes</taxon>
        <taxon>Agaricomycetidae</taxon>
        <taxon>Agaricales</taxon>
        <taxon>Agaricineae</taxon>
        <taxon>Hymenogastraceae</taxon>
        <taxon>Hebeloma</taxon>
    </lineage>
</organism>
<reference evidence="3" key="2">
    <citation type="submission" date="2015-01" db="EMBL/GenBank/DDBJ databases">
        <title>Evolutionary Origins and Diversification of the Mycorrhizal Mutualists.</title>
        <authorList>
            <consortium name="DOE Joint Genome Institute"/>
            <consortium name="Mycorrhizal Genomics Consortium"/>
            <person name="Kohler A."/>
            <person name="Kuo A."/>
            <person name="Nagy L.G."/>
            <person name="Floudas D."/>
            <person name="Copeland A."/>
            <person name="Barry K.W."/>
            <person name="Cichocki N."/>
            <person name="Veneault-Fourrey C."/>
            <person name="LaButti K."/>
            <person name="Lindquist E.A."/>
            <person name="Lipzen A."/>
            <person name="Lundell T."/>
            <person name="Morin E."/>
            <person name="Murat C."/>
            <person name="Riley R."/>
            <person name="Ohm R."/>
            <person name="Sun H."/>
            <person name="Tunlid A."/>
            <person name="Henrissat B."/>
            <person name="Grigoriev I.V."/>
            <person name="Hibbett D.S."/>
            <person name="Martin F."/>
        </authorList>
    </citation>
    <scope>NUCLEOTIDE SEQUENCE [LARGE SCALE GENOMIC DNA]</scope>
    <source>
        <strain evidence="3">h7</strain>
    </source>
</reference>
<protein>
    <submittedName>
        <fullName evidence="2">Uncharacterized protein</fullName>
    </submittedName>
</protein>
<dbReference type="HOGENOM" id="CLU_1294556_0_0_1"/>
<evidence type="ECO:0000313" key="3">
    <source>
        <dbReference type="Proteomes" id="UP000053424"/>
    </source>
</evidence>
<keyword evidence="3" id="KW-1185">Reference proteome</keyword>
<dbReference type="Proteomes" id="UP000053424">
    <property type="component" value="Unassembled WGS sequence"/>
</dbReference>
<feature type="region of interest" description="Disordered" evidence="1">
    <location>
        <begin position="79"/>
        <end position="117"/>
    </location>
</feature>